<dbReference type="AlphaFoldDB" id="A0AAP0L7R8"/>
<protein>
    <recommendedName>
        <fullName evidence="1">C2HC zinc finger plants domain-containing protein</fullName>
    </recommendedName>
</protein>
<dbReference type="Proteomes" id="UP001420932">
    <property type="component" value="Unassembled WGS sequence"/>
</dbReference>
<dbReference type="PANTHER" id="PTHR35513:SF1">
    <property type="entry name" value="OS02G0158600 PROTEIN"/>
    <property type="match status" value="1"/>
</dbReference>
<dbReference type="PANTHER" id="PTHR35513">
    <property type="entry name" value="OS02G0158600 PROTEIN"/>
    <property type="match status" value="1"/>
</dbReference>
<dbReference type="Pfam" id="PF25017">
    <property type="entry name" value="zf-C2HC_3"/>
    <property type="match status" value="1"/>
</dbReference>
<proteinExistence type="predicted"/>
<gene>
    <name evidence="2" type="ORF">Syun_004746</name>
</gene>
<organism evidence="2 3">
    <name type="scientific">Stephania yunnanensis</name>
    <dbReference type="NCBI Taxonomy" id="152371"/>
    <lineage>
        <taxon>Eukaryota</taxon>
        <taxon>Viridiplantae</taxon>
        <taxon>Streptophyta</taxon>
        <taxon>Embryophyta</taxon>
        <taxon>Tracheophyta</taxon>
        <taxon>Spermatophyta</taxon>
        <taxon>Magnoliopsida</taxon>
        <taxon>Ranunculales</taxon>
        <taxon>Menispermaceae</taxon>
        <taxon>Menispermoideae</taxon>
        <taxon>Cissampelideae</taxon>
        <taxon>Stephania</taxon>
    </lineage>
</organism>
<evidence type="ECO:0000313" key="3">
    <source>
        <dbReference type="Proteomes" id="UP001420932"/>
    </source>
</evidence>
<evidence type="ECO:0000313" key="2">
    <source>
        <dbReference type="EMBL" id="KAK9163844.1"/>
    </source>
</evidence>
<evidence type="ECO:0000259" key="1">
    <source>
        <dbReference type="Pfam" id="PF25017"/>
    </source>
</evidence>
<comment type="caution">
    <text evidence="2">The sequence shown here is derived from an EMBL/GenBank/DDBJ whole genome shotgun (WGS) entry which is preliminary data.</text>
</comment>
<accession>A0AAP0L7R8</accession>
<dbReference type="EMBL" id="JBBNAF010000002">
    <property type="protein sequence ID" value="KAK9163844.1"/>
    <property type="molecule type" value="Genomic_DNA"/>
</dbReference>
<dbReference type="InterPro" id="IPR056971">
    <property type="entry name" value="Znf-C2HC_3"/>
</dbReference>
<reference evidence="2 3" key="1">
    <citation type="submission" date="2024-01" db="EMBL/GenBank/DDBJ databases">
        <title>Genome assemblies of Stephania.</title>
        <authorList>
            <person name="Yang L."/>
        </authorList>
    </citation>
    <scope>NUCLEOTIDE SEQUENCE [LARGE SCALE GENOMIC DNA]</scope>
    <source>
        <strain evidence="2">YNDBR</strain>
        <tissue evidence="2">Leaf</tissue>
    </source>
</reference>
<name>A0AAP0L7R8_9MAGN</name>
<feature type="domain" description="C2HC zinc finger plants" evidence="1">
    <location>
        <begin position="128"/>
        <end position="174"/>
    </location>
</feature>
<sequence>MDAPARAPDMDTEMEMEMEMEMVGEATSTRPKSLLDLARQLISEGKPSQALQAVVMATKSAGGDEAVVRTMSRARELYRNKLQANAAADELASLFAECAINEAQPPNFQSSPFNAAAQPMATLTDLQESSILAKTGRKQIMLDAFSDGSSFICLQCGGLVSVHRKDEHVAYWCN</sequence>
<keyword evidence="3" id="KW-1185">Reference proteome</keyword>